<organism evidence="2 3">
    <name type="scientific">Gaopeijia maritima</name>
    <dbReference type="NCBI Taxonomy" id="3119007"/>
    <lineage>
        <taxon>Bacteria</taxon>
        <taxon>Pseudomonadati</taxon>
        <taxon>Gemmatimonadota</taxon>
        <taxon>Longimicrobiia</taxon>
        <taxon>Gaopeijiales</taxon>
        <taxon>Gaopeijiaceae</taxon>
        <taxon>Gaopeijia</taxon>
    </lineage>
</organism>
<reference evidence="2 3" key="1">
    <citation type="submission" date="2024-02" db="EMBL/GenBank/DDBJ databases">
        <title>A novel Gemmatimonadota bacterium.</title>
        <authorList>
            <person name="Du Z.-J."/>
            <person name="Ye Y.-Q."/>
        </authorList>
    </citation>
    <scope>NUCLEOTIDE SEQUENCE [LARGE SCALE GENOMIC DNA]</scope>
    <source>
        <strain evidence="2 3">DH-20</strain>
    </source>
</reference>
<dbReference type="InterPro" id="IPR051910">
    <property type="entry name" value="ComF/GntX_DNA_util-trans"/>
</dbReference>
<dbReference type="PANTHER" id="PTHR47505">
    <property type="entry name" value="DNA UTILIZATION PROTEIN YHGH"/>
    <property type="match status" value="1"/>
</dbReference>
<name>A0ABU9EAI0_9BACT</name>
<keyword evidence="3" id="KW-1185">Reference proteome</keyword>
<gene>
    <name evidence="2" type="ORF">WI372_08845</name>
</gene>
<dbReference type="RefSeq" id="WP_405286771.1">
    <property type="nucleotide sequence ID" value="NZ_JBBHLI010000004.1"/>
</dbReference>
<evidence type="ECO:0000313" key="3">
    <source>
        <dbReference type="Proteomes" id="UP001484239"/>
    </source>
</evidence>
<dbReference type="Gene3D" id="3.40.50.2020">
    <property type="match status" value="1"/>
</dbReference>
<dbReference type="InterPro" id="IPR000836">
    <property type="entry name" value="PRTase_dom"/>
</dbReference>
<evidence type="ECO:0000256" key="1">
    <source>
        <dbReference type="ARBA" id="ARBA00008007"/>
    </source>
</evidence>
<comment type="caution">
    <text evidence="2">The sequence shown here is derived from an EMBL/GenBank/DDBJ whole genome shotgun (WGS) entry which is preliminary data.</text>
</comment>
<dbReference type="SUPFAM" id="SSF53271">
    <property type="entry name" value="PRTase-like"/>
    <property type="match status" value="1"/>
</dbReference>
<protein>
    <submittedName>
        <fullName evidence="2">ComF family protein</fullName>
    </submittedName>
</protein>
<comment type="similarity">
    <text evidence="1">Belongs to the ComF/GntX family.</text>
</comment>
<dbReference type="PANTHER" id="PTHR47505:SF1">
    <property type="entry name" value="DNA UTILIZATION PROTEIN YHGH"/>
    <property type="match status" value="1"/>
</dbReference>
<dbReference type="EMBL" id="JBBHLI010000004">
    <property type="protein sequence ID" value="MEK9501082.1"/>
    <property type="molecule type" value="Genomic_DNA"/>
</dbReference>
<dbReference type="InterPro" id="IPR029057">
    <property type="entry name" value="PRTase-like"/>
</dbReference>
<proteinExistence type="inferred from homology"/>
<dbReference type="Proteomes" id="UP001484239">
    <property type="component" value="Unassembled WGS sequence"/>
</dbReference>
<evidence type="ECO:0000313" key="2">
    <source>
        <dbReference type="EMBL" id="MEK9501082.1"/>
    </source>
</evidence>
<sequence length="256" mass="27429">MNRLLRFLLPLRCLGCGVPISDPPAGEAEPALCLDCRLALAEPPAPRCPRCDLPRGTGRLRPEFCAQCDDWPPIVRRAVAGVVLRPPADALVQSLKYAGWRRAAEPMAERIARRLVAFPELEGAPVVPVPTTERRERRRGYNQARVLAEALARRRGVEVLDGLARRVGSASQVALPRDERRANVSKAFVPGPDGSRIGAVSHTILVDDVLTTGATAGSAAEVLAALGSGAVTVAAFARALPHPVGRQGGVRRPMFR</sequence>
<dbReference type="CDD" id="cd06223">
    <property type="entry name" value="PRTases_typeI"/>
    <property type="match status" value="1"/>
</dbReference>
<accession>A0ABU9EAI0</accession>